<proteinExistence type="predicted"/>
<evidence type="ECO:0000313" key="1">
    <source>
        <dbReference type="EMBL" id="QNL31715.1"/>
    </source>
</evidence>
<organism evidence="1">
    <name type="scientific">Bacteriophage sp</name>
    <dbReference type="NCBI Taxonomy" id="38018"/>
    <lineage>
        <taxon>Viruses</taxon>
    </lineage>
</organism>
<sequence>MSEKTKNRAAKWIASVKAEMLKRNCAKTQKSLYGIPVGSFELVQVAQLRDGDTVKLRLSNRSSSVNSRLWTLVAISPQGIQADLFLRCPKSRESPTVTLRLDHQIFRGVRK</sequence>
<dbReference type="EMBL" id="MT840189">
    <property type="protein sequence ID" value="QNL31715.1"/>
    <property type="molecule type" value="Genomic_DNA"/>
</dbReference>
<reference evidence="1" key="1">
    <citation type="submission" date="2020-07" db="EMBL/GenBank/DDBJ databases">
        <title>Dissolved microcystin release linked to lysis of a Microcystis spp. bloom in Lake Erie (USA) attributed to a novel cyanophage.</title>
        <authorList>
            <person name="McKindles K.M."/>
            <person name="Manes M.A."/>
            <person name="DeMarco J.R."/>
            <person name="McClure A."/>
            <person name="McKay R.M."/>
            <person name="Davis T.W."/>
            <person name="Bullerjahn G.S."/>
        </authorList>
    </citation>
    <scope>NUCLEOTIDE SEQUENCE</scope>
</reference>
<accession>A0A7G9A4P2</accession>
<name>A0A7G9A4P2_9VIRU</name>
<protein>
    <submittedName>
        <fullName evidence="1">Uncharacterized protein</fullName>
    </submittedName>
</protein>